<dbReference type="OrthoDB" id="6419443at2759"/>
<dbReference type="OMA" id="DMRYQVH"/>
<comment type="caution">
    <text evidence="1">The sequence shown here is derived from an EMBL/GenBank/DDBJ whole genome shotgun (WGS) entry which is preliminary data.</text>
</comment>
<sequence>MAEQLAADLDQLVLHKDNKATSKKPRKPAYDKDAFKERLKLLGRDPEQSILDRVKSACAETLSRSDYGATLQAIKAGFVQRDYEAIFTESESSLEVYTAAYVPGRALCYYEIFTRRELSRLLARRTRIFAVGSGSGSELVSLAAAMTRVPHEHQRVRLDMQDMGQYQRILSKLETQVRQAWKLTEDQLSCSYRYGDVLEDTDERQEHLAQADLITFMFVMNELFVQKPKAMRLVQTMVTSMKKGAHLLVVESAGSFSHLQVGGKTYMVYTLLDAIQGLECLISEDARWYRHPPHLRYPIDVQNMRYFIRLYRKL</sequence>
<proteinExistence type="predicted"/>
<protein>
    <submittedName>
        <fullName evidence="1">Uncharacterized protein</fullName>
    </submittedName>
</protein>
<evidence type="ECO:0000313" key="1">
    <source>
        <dbReference type="EMBL" id="ORY96838.1"/>
    </source>
</evidence>
<evidence type="ECO:0000313" key="2">
    <source>
        <dbReference type="Proteomes" id="UP000242180"/>
    </source>
</evidence>
<dbReference type="Proteomes" id="UP000242180">
    <property type="component" value="Unassembled WGS sequence"/>
</dbReference>
<accession>A0A1X2HDI5</accession>
<organism evidence="1 2">
    <name type="scientific">Syncephalastrum racemosum</name>
    <name type="common">Filamentous fungus</name>
    <dbReference type="NCBI Taxonomy" id="13706"/>
    <lineage>
        <taxon>Eukaryota</taxon>
        <taxon>Fungi</taxon>
        <taxon>Fungi incertae sedis</taxon>
        <taxon>Mucoromycota</taxon>
        <taxon>Mucoromycotina</taxon>
        <taxon>Mucoromycetes</taxon>
        <taxon>Mucorales</taxon>
        <taxon>Syncephalastraceae</taxon>
        <taxon>Syncephalastrum</taxon>
    </lineage>
</organism>
<dbReference type="InterPro" id="IPR021463">
    <property type="entry name" value="Methyltransf_34"/>
</dbReference>
<dbReference type="InParanoid" id="A0A1X2HDI5"/>
<keyword evidence="2" id="KW-1185">Reference proteome</keyword>
<dbReference type="AlphaFoldDB" id="A0A1X2HDI5"/>
<dbReference type="STRING" id="13706.A0A1X2HDI5"/>
<dbReference type="EMBL" id="MCGN01000005">
    <property type="protein sequence ID" value="ORY96838.1"/>
    <property type="molecule type" value="Genomic_DNA"/>
</dbReference>
<reference evidence="1 2" key="1">
    <citation type="submission" date="2016-07" db="EMBL/GenBank/DDBJ databases">
        <title>Pervasive Adenine N6-methylation of Active Genes in Fungi.</title>
        <authorList>
            <consortium name="DOE Joint Genome Institute"/>
            <person name="Mondo S.J."/>
            <person name="Dannebaum R.O."/>
            <person name="Kuo R.C."/>
            <person name="Labutti K."/>
            <person name="Haridas S."/>
            <person name="Kuo A."/>
            <person name="Salamov A."/>
            <person name="Ahrendt S.R."/>
            <person name="Lipzen A."/>
            <person name="Sullivan W."/>
            <person name="Andreopoulos W.B."/>
            <person name="Clum A."/>
            <person name="Lindquist E."/>
            <person name="Daum C."/>
            <person name="Ramamoorthy G.K."/>
            <person name="Gryganskyi A."/>
            <person name="Culley D."/>
            <person name="Magnuson J.K."/>
            <person name="James T.Y."/>
            <person name="O'Malley M.A."/>
            <person name="Stajich J.E."/>
            <person name="Spatafora J.W."/>
            <person name="Visel A."/>
            <person name="Grigoriev I.V."/>
        </authorList>
    </citation>
    <scope>NUCLEOTIDE SEQUENCE [LARGE SCALE GENOMIC DNA]</scope>
    <source>
        <strain evidence="1 2">NRRL 2496</strain>
    </source>
</reference>
<gene>
    <name evidence="1" type="ORF">BCR43DRAFT_564060</name>
</gene>
<name>A0A1X2HDI5_SYNRA</name>
<dbReference type="Pfam" id="PF11312">
    <property type="entry name" value="Methyltransf_34"/>
    <property type="match status" value="1"/>
</dbReference>